<dbReference type="InterPro" id="IPR000172">
    <property type="entry name" value="GMC_OxRdtase_N"/>
</dbReference>
<dbReference type="SUPFAM" id="SSF51905">
    <property type="entry name" value="FAD/NAD(P)-binding domain"/>
    <property type="match status" value="1"/>
</dbReference>
<dbReference type="SUPFAM" id="SSF54373">
    <property type="entry name" value="FAD-linked reductases, C-terminal domain"/>
    <property type="match status" value="1"/>
</dbReference>
<dbReference type="PANTHER" id="PTHR11552">
    <property type="entry name" value="GLUCOSE-METHANOL-CHOLINE GMC OXIDOREDUCTASE"/>
    <property type="match status" value="1"/>
</dbReference>
<dbReference type="PROSITE" id="PS00623">
    <property type="entry name" value="GMC_OXRED_1"/>
    <property type="match status" value="1"/>
</dbReference>
<keyword evidence="4 7" id="KW-0274">FAD</keyword>
<keyword evidence="9" id="KW-0732">Signal</keyword>
<dbReference type="PANTHER" id="PTHR11552:SF201">
    <property type="entry name" value="GLUCOSE-METHANOL-CHOLINE OXIDOREDUCTASE N-TERMINAL DOMAIN-CONTAINING PROTEIN"/>
    <property type="match status" value="1"/>
</dbReference>
<evidence type="ECO:0000256" key="8">
    <source>
        <dbReference type="RuleBase" id="RU003968"/>
    </source>
</evidence>
<dbReference type="Proteomes" id="UP001152300">
    <property type="component" value="Unassembled WGS sequence"/>
</dbReference>
<evidence type="ECO:0000256" key="9">
    <source>
        <dbReference type="SAM" id="SignalP"/>
    </source>
</evidence>
<dbReference type="InterPro" id="IPR027424">
    <property type="entry name" value="Glucose_Oxidase_domain_2"/>
</dbReference>
<dbReference type="Gene3D" id="3.50.50.60">
    <property type="entry name" value="FAD/NAD(P)-binding domain"/>
    <property type="match status" value="1"/>
</dbReference>
<evidence type="ECO:0000256" key="7">
    <source>
        <dbReference type="PIRSR" id="PIRSR000137-2"/>
    </source>
</evidence>
<feature type="active site" description="Proton donor" evidence="6">
    <location>
        <position position="540"/>
    </location>
</feature>
<organism evidence="12 13">
    <name type="scientific">Sclerotinia nivalis</name>
    <dbReference type="NCBI Taxonomy" id="352851"/>
    <lineage>
        <taxon>Eukaryota</taxon>
        <taxon>Fungi</taxon>
        <taxon>Dikarya</taxon>
        <taxon>Ascomycota</taxon>
        <taxon>Pezizomycotina</taxon>
        <taxon>Leotiomycetes</taxon>
        <taxon>Helotiales</taxon>
        <taxon>Sclerotiniaceae</taxon>
        <taxon>Sclerotinia</taxon>
    </lineage>
</organism>
<evidence type="ECO:0000259" key="11">
    <source>
        <dbReference type="PROSITE" id="PS00624"/>
    </source>
</evidence>
<evidence type="ECO:0000256" key="5">
    <source>
        <dbReference type="ARBA" id="ARBA00023002"/>
    </source>
</evidence>
<evidence type="ECO:0000256" key="3">
    <source>
        <dbReference type="ARBA" id="ARBA00022630"/>
    </source>
</evidence>
<feature type="active site" description="Proton acceptor" evidence="6">
    <location>
        <position position="583"/>
    </location>
</feature>
<feature type="domain" description="Glucose-methanol-choline oxidoreductase N-terminal" evidence="10">
    <location>
        <begin position="118"/>
        <end position="141"/>
    </location>
</feature>
<feature type="binding site" evidence="7">
    <location>
        <position position="273"/>
    </location>
    <ligand>
        <name>FAD</name>
        <dbReference type="ChEBI" id="CHEBI:57692"/>
    </ligand>
</feature>
<dbReference type="PIRSF" id="PIRSF000137">
    <property type="entry name" value="Alcohol_oxidase"/>
    <property type="match status" value="1"/>
</dbReference>
<evidence type="ECO:0000256" key="4">
    <source>
        <dbReference type="ARBA" id="ARBA00022827"/>
    </source>
</evidence>
<dbReference type="Gene3D" id="3.30.560.10">
    <property type="entry name" value="Glucose Oxidase, domain 3"/>
    <property type="match status" value="1"/>
</dbReference>
<comment type="similarity">
    <text evidence="2 8">Belongs to the GMC oxidoreductase family.</text>
</comment>
<evidence type="ECO:0000256" key="6">
    <source>
        <dbReference type="PIRSR" id="PIRSR000137-1"/>
    </source>
</evidence>
<dbReference type="GO" id="GO:0050660">
    <property type="term" value="F:flavin adenine dinucleotide binding"/>
    <property type="evidence" value="ECO:0007669"/>
    <property type="project" value="InterPro"/>
</dbReference>
<protein>
    <recommendedName>
        <fullName evidence="10 11">Glucose-methanol-choline oxidoreductase N-terminal domain-containing protein</fullName>
    </recommendedName>
</protein>
<evidence type="ECO:0000256" key="1">
    <source>
        <dbReference type="ARBA" id="ARBA00001974"/>
    </source>
</evidence>
<dbReference type="InterPro" id="IPR012132">
    <property type="entry name" value="GMC_OxRdtase"/>
</dbReference>
<dbReference type="Pfam" id="PF05199">
    <property type="entry name" value="GMC_oxred_C"/>
    <property type="match status" value="1"/>
</dbReference>
<feature type="chain" id="PRO_5040843879" description="Glucose-methanol-choline oxidoreductase N-terminal domain-containing protein" evidence="9">
    <location>
        <begin position="21"/>
        <end position="620"/>
    </location>
</feature>
<dbReference type="AlphaFoldDB" id="A0A9X0AGC8"/>
<accession>A0A9X0AGC8</accession>
<comment type="caution">
    <text evidence="12">The sequence shown here is derived from an EMBL/GenBank/DDBJ whole genome shotgun (WGS) entry which is preliminary data.</text>
</comment>
<proteinExistence type="inferred from homology"/>
<keyword evidence="13" id="KW-1185">Reference proteome</keyword>
<sequence>MMSIIRFASLGAVFFSGIVASPPPDPSCIIGDPHEIKNTTFDYIVAGGGLTGLTAAAILSKNPNISVLVIEAGFYESDHGSLVEDVNEYGKIFGSTVDWAFETLNQTADIPQQTIRSGRGLGGSTLINGATWTRPHKIQVDSWEKVFGNTGWNWNNFSTYMKDAEDVRTPNDIEIRAGHNFISECHGKHGPVHVGPRNTRTQYSPLMKALMDTVALSGIPTKKDFSCGDPHGVSMFPNSVHADWNQTRSDAGREMLLPSCPRPNLRVLVGQVVGKVLLNPQPETIQAYGVQFGTNRHFNFEVYARHEVLLAAGALSSPLILEYSGVGIKKVLENANVSQVLELPVGINEQDQTTTTVRSEINHLGYGQGQAIYFATFNETFGKYSSLAHDLLNKNLKRWARETVNNGGFNNVTALMIQYENYRDWLIKDNIAYSELFMDTEGAINFDLWTLIPFTRGFVHILHKDPYLRHVMTNPRYFGNELDILGQAAASKLARDLSDAGSMARFYEKEVIPGATKLKPDANLDEWVSYVKQNFRPNYHNVGSCSMMARELGGVVNPQGKVYDVHGLRVIDASVVPTQVSAHMMTVLYGMAVKISADIMVDYHVEIEKSMLMTAKHELK</sequence>
<keyword evidence="5" id="KW-0560">Oxidoreductase</keyword>
<dbReference type="EMBL" id="JAPEIS010000010">
    <property type="protein sequence ID" value="KAJ8062125.1"/>
    <property type="molecule type" value="Genomic_DNA"/>
</dbReference>
<feature type="signal peptide" evidence="9">
    <location>
        <begin position="1"/>
        <end position="20"/>
    </location>
</feature>
<name>A0A9X0AGC8_9HELO</name>
<evidence type="ECO:0000313" key="12">
    <source>
        <dbReference type="EMBL" id="KAJ8062125.1"/>
    </source>
</evidence>
<comment type="cofactor">
    <cofactor evidence="1 7">
        <name>FAD</name>
        <dbReference type="ChEBI" id="CHEBI:57692"/>
    </cofactor>
</comment>
<dbReference type="GO" id="GO:0016614">
    <property type="term" value="F:oxidoreductase activity, acting on CH-OH group of donors"/>
    <property type="evidence" value="ECO:0007669"/>
    <property type="project" value="InterPro"/>
</dbReference>
<keyword evidence="3 8" id="KW-0285">Flavoprotein</keyword>
<evidence type="ECO:0000259" key="10">
    <source>
        <dbReference type="PROSITE" id="PS00623"/>
    </source>
</evidence>
<dbReference type="Gene3D" id="4.10.450.10">
    <property type="entry name" value="Glucose Oxidase, domain 2"/>
    <property type="match status" value="1"/>
</dbReference>
<dbReference type="Pfam" id="PF00732">
    <property type="entry name" value="GMC_oxred_N"/>
    <property type="match status" value="1"/>
</dbReference>
<dbReference type="PROSITE" id="PS00624">
    <property type="entry name" value="GMC_OXRED_2"/>
    <property type="match status" value="1"/>
</dbReference>
<evidence type="ECO:0000313" key="13">
    <source>
        <dbReference type="Proteomes" id="UP001152300"/>
    </source>
</evidence>
<reference evidence="12" key="1">
    <citation type="submission" date="2022-11" db="EMBL/GenBank/DDBJ databases">
        <title>Genome Resource of Sclerotinia nivalis Strain SnTB1, a Plant Pathogen Isolated from American Ginseng.</title>
        <authorList>
            <person name="Fan S."/>
        </authorList>
    </citation>
    <scope>NUCLEOTIDE SEQUENCE</scope>
    <source>
        <strain evidence="12">SnTB1</strain>
    </source>
</reference>
<gene>
    <name evidence="12" type="ORF">OCU04_008685</name>
</gene>
<dbReference type="OrthoDB" id="269227at2759"/>
<feature type="domain" description="Glucose-methanol-choline oxidoreductase N-terminal" evidence="11">
    <location>
        <begin position="313"/>
        <end position="327"/>
    </location>
</feature>
<dbReference type="InterPro" id="IPR036188">
    <property type="entry name" value="FAD/NAD-bd_sf"/>
</dbReference>
<evidence type="ECO:0000256" key="2">
    <source>
        <dbReference type="ARBA" id="ARBA00010790"/>
    </source>
</evidence>
<dbReference type="InterPro" id="IPR007867">
    <property type="entry name" value="GMC_OxRtase_C"/>
</dbReference>